<dbReference type="OrthoDB" id="5786478at2"/>
<dbReference type="InterPro" id="IPR036291">
    <property type="entry name" value="NAD(P)-bd_dom_sf"/>
</dbReference>
<dbReference type="FunFam" id="3.40.50.720:FF:000084">
    <property type="entry name" value="Short-chain dehydrogenase reductase"/>
    <property type="match status" value="1"/>
</dbReference>
<evidence type="ECO:0000256" key="2">
    <source>
        <dbReference type="ARBA" id="ARBA00023002"/>
    </source>
</evidence>
<dbReference type="RefSeq" id="WP_135649883.1">
    <property type="nucleotide sequence ID" value="NZ_RQGF01000028.1"/>
</dbReference>
<dbReference type="PRINTS" id="PR00080">
    <property type="entry name" value="SDRFAMILY"/>
</dbReference>
<dbReference type="Pfam" id="PF13561">
    <property type="entry name" value="adh_short_C2"/>
    <property type="match status" value="1"/>
</dbReference>
<protein>
    <submittedName>
        <fullName evidence="3">SDR family oxidoreductase</fullName>
    </submittedName>
</protein>
<dbReference type="Proteomes" id="UP000297762">
    <property type="component" value="Unassembled WGS sequence"/>
</dbReference>
<keyword evidence="2" id="KW-0560">Oxidoreductase</keyword>
<organism evidence="3 4">
    <name type="scientific">Leptospira sarikeiensis</name>
    <dbReference type="NCBI Taxonomy" id="2484943"/>
    <lineage>
        <taxon>Bacteria</taxon>
        <taxon>Pseudomonadati</taxon>
        <taxon>Spirochaetota</taxon>
        <taxon>Spirochaetia</taxon>
        <taxon>Leptospirales</taxon>
        <taxon>Leptospiraceae</taxon>
        <taxon>Leptospira</taxon>
    </lineage>
</organism>
<dbReference type="InterPro" id="IPR020904">
    <property type="entry name" value="Sc_DH/Rdtase_CS"/>
</dbReference>
<dbReference type="PRINTS" id="PR00081">
    <property type="entry name" value="GDHRDH"/>
</dbReference>
<dbReference type="EMBL" id="RQGF01000028">
    <property type="protein sequence ID" value="TGL60713.1"/>
    <property type="molecule type" value="Genomic_DNA"/>
</dbReference>
<accession>A0A4R9K5B8</accession>
<evidence type="ECO:0000313" key="3">
    <source>
        <dbReference type="EMBL" id="TGL60713.1"/>
    </source>
</evidence>
<dbReference type="SUPFAM" id="SSF51735">
    <property type="entry name" value="NAD(P)-binding Rossmann-fold domains"/>
    <property type="match status" value="1"/>
</dbReference>
<reference evidence="3" key="1">
    <citation type="journal article" date="2019" name="PLoS Negl. Trop. Dis.">
        <title>Revisiting the worldwide diversity of Leptospira species in the environment.</title>
        <authorList>
            <person name="Vincent A.T."/>
            <person name="Schiettekatte O."/>
            <person name="Bourhy P."/>
            <person name="Veyrier F.J."/>
            <person name="Picardeau M."/>
        </authorList>
    </citation>
    <scope>NUCLEOTIDE SEQUENCE [LARGE SCALE GENOMIC DNA]</scope>
    <source>
        <strain evidence="3">201702455</strain>
    </source>
</reference>
<dbReference type="AlphaFoldDB" id="A0A4R9K5B8"/>
<sequence length="250" mass="27608">MKKTVFITGAGQGIGAFLSLEFAKLGYHVFSMDLGDGKYLLQKTSEEGLEDRIYFQSGNAGKEEDVEKSVEVCIRKFSQLDVLINNAGKFVSKPVETLSWEEWSQVLHSNLSSVFLLSKYCVQYLKKTKGSIINIASTRAFQSEPNTEAYSASKGGIVSLTHSLAISLGPEIRVNSISPGWIDVRQYRIGGENSPELSLLDHSQHPSGRVGEPGDVFRTALFLADPENKFITGQNFIVDGGITKRMIYEE</sequence>
<dbReference type="GO" id="GO:0016491">
    <property type="term" value="F:oxidoreductase activity"/>
    <property type="evidence" value="ECO:0007669"/>
    <property type="project" value="UniProtKB-KW"/>
</dbReference>
<name>A0A4R9K5B8_9LEPT</name>
<dbReference type="InterPro" id="IPR002347">
    <property type="entry name" value="SDR_fam"/>
</dbReference>
<dbReference type="PANTHER" id="PTHR43639">
    <property type="entry name" value="OXIDOREDUCTASE, SHORT-CHAIN DEHYDROGENASE/REDUCTASE FAMILY (AFU_ORTHOLOGUE AFUA_5G02870)"/>
    <property type="match status" value="1"/>
</dbReference>
<proteinExistence type="inferred from homology"/>
<dbReference type="Gene3D" id="3.40.50.720">
    <property type="entry name" value="NAD(P)-binding Rossmann-like Domain"/>
    <property type="match status" value="1"/>
</dbReference>
<dbReference type="PANTHER" id="PTHR43639:SF1">
    <property type="entry name" value="SHORT-CHAIN DEHYDROGENASE_REDUCTASE FAMILY PROTEIN"/>
    <property type="match status" value="1"/>
</dbReference>
<dbReference type="PROSITE" id="PS00061">
    <property type="entry name" value="ADH_SHORT"/>
    <property type="match status" value="1"/>
</dbReference>
<keyword evidence="4" id="KW-1185">Reference proteome</keyword>
<evidence type="ECO:0000256" key="1">
    <source>
        <dbReference type="ARBA" id="ARBA00006484"/>
    </source>
</evidence>
<comment type="caution">
    <text evidence="3">The sequence shown here is derived from an EMBL/GenBank/DDBJ whole genome shotgun (WGS) entry which is preliminary data.</text>
</comment>
<comment type="similarity">
    <text evidence="1">Belongs to the short-chain dehydrogenases/reductases (SDR) family.</text>
</comment>
<evidence type="ECO:0000313" key="4">
    <source>
        <dbReference type="Proteomes" id="UP000297762"/>
    </source>
</evidence>
<gene>
    <name evidence="3" type="ORF">EHQ64_12910</name>
</gene>